<dbReference type="InterPro" id="IPR012337">
    <property type="entry name" value="RNaseH-like_sf"/>
</dbReference>
<organism evidence="2 3">
    <name type="scientific">Brassica cretica</name>
    <name type="common">Mustard</name>
    <dbReference type="NCBI Taxonomy" id="69181"/>
    <lineage>
        <taxon>Eukaryota</taxon>
        <taxon>Viridiplantae</taxon>
        <taxon>Streptophyta</taxon>
        <taxon>Embryophyta</taxon>
        <taxon>Tracheophyta</taxon>
        <taxon>Spermatophyta</taxon>
        <taxon>Magnoliopsida</taxon>
        <taxon>eudicotyledons</taxon>
        <taxon>Gunneridae</taxon>
        <taxon>Pentapetalae</taxon>
        <taxon>rosids</taxon>
        <taxon>malvids</taxon>
        <taxon>Brassicales</taxon>
        <taxon>Brassicaceae</taxon>
        <taxon>Brassiceae</taxon>
        <taxon>Brassica</taxon>
    </lineage>
</organism>
<comment type="caution">
    <text evidence="2">The sequence shown here is derived from an EMBL/GenBank/DDBJ whole genome shotgun (WGS) entry which is preliminary data.</text>
</comment>
<dbReference type="SUPFAM" id="SSF53098">
    <property type="entry name" value="Ribonuclease H-like"/>
    <property type="match status" value="1"/>
</dbReference>
<proteinExistence type="predicted"/>
<feature type="compositionally biased region" description="Basic and acidic residues" evidence="1">
    <location>
        <begin position="13"/>
        <end position="23"/>
    </location>
</feature>
<feature type="region of interest" description="Disordered" evidence="1">
    <location>
        <begin position="1"/>
        <end position="26"/>
    </location>
</feature>
<feature type="compositionally biased region" description="Polar residues" evidence="1">
    <location>
        <begin position="1"/>
        <end position="12"/>
    </location>
</feature>
<dbReference type="EMBL" id="QGKW02001660">
    <property type="protein sequence ID" value="KAF2578649.1"/>
    <property type="molecule type" value="Genomic_DNA"/>
</dbReference>
<evidence type="ECO:0000313" key="2">
    <source>
        <dbReference type="EMBL" id="KAF2578649.1"/>
    </source>
</evidence>
<accession>A0A8S9JA58</accession>
<dbReference type="Proteomes" id="UP000712281">
    <property type="component" value="Unassembled WGS sequence"/>
</dbReference>
<evidence type="ECO:0000313" key="3">
    <source>
        <dbReference type="Proteomes" id="UP000712281"/>
    </source>
</evidence>
<reference evidence="2" key="1">
    <citation type="submission" date="2019-12" db="EMBL/GenBank/DDBJ databases">
        <title>Genome sequencing and annotation of Brassica cretica.</title>
        <authorList>
            <person name="Studholme D.J."/>
            <person name="Sarris P.F."/>
        </authorList>
    </citation>
    <scope>NUCLEOTIDE SEQUENCE</scope>
    <source>
        <strain evidence="2">PFS-001/15</strain>
        <tissue evidence="2">Leaf</tissue>
    </source>
</reference>
<evidence type="ECO:0008006" key="4">
    <source>
        <dbReference type="Google" id="ProtNLM"/>
    </source>
</evidence>
<gene>
    <name evidence="2" type="ORF">F2Q68_00005833</name>
</gene>
<protein>
    <recommendedName>
        <fullName evidence="4">RNase H type-1 domain-containing protein</fullName>
    </recommendedName>
</protein>
<sequence length="198" mass="21886">MLGQENVTTTVTDKSEYDDRNTDEPSPVITLLPHMHAVRSLRSDRASVPLGRYTVANPFHVSRHSKSSIKLYGKNCGKFSLYRKKQISVGAHIGLPIARNGLYEVSSPLMAEALAMREAVLEAKRTPLLKVWLRTDSQEFARAINSKKYLHNVIADSLAKSALHNLPSILVENPSLSWVTSCSDALENLISTSSDSII</sequence>
<evidence type="ECO:0000256" key="1">
    <source>
        <dbReference type="SAM" id="MobiDB-lite"/>
    </source>
</evidence>
<dbReference type="AlphaFoldDB" id="A0A8S9JA58"/>
<name>A0A8S9JA58_BRACR</name>